<dbReference type="EMBL" id="LMWN01000007">
    <property type="protein sequence ID" value="KUN08761.1"/>
    <property type="molecule type" value="Genomic_DNA"/>
</dbReference>
<sequence>MHALKRSVTLLVGAFVFAGALAPGLAFATGPGGSQFDLSGENQQGKSQTIGSRISFHGATRGSGGGDSGGLAPVTDWSPPACWYEPKWNPDEFAKHFQKEWNIPTASGVGEAYNMAKDHFQNGKPYKDFNKSETGKGMWWDAVRDPAREKAGDPAAFACDTATFWVKSGQTPTVKNAVTPEVLAQLAYSRLRLPDTRVTLAPSGPTKVNLATWAWLDKKNFKPVSVTAELNVPGWNLQATTTAKPISLKLEPGTPDATTYPAGGECTFNDDGTIGKAWAPGLGDQDPPCGIKYLRSSAGGSFPLKATITWQVTWTGTGHPNPTGLPDGAFGKTQNVVVEEAQAVNR</sequence>
<keyword evidence="3" id="KW-1185">Reference proteome</keyword>
<dbReference type="OrthoDB" id="4072449at2"/>
<accession>A0A101PC51</accession>
<dbReference type="AlphaFoldDB" id="A0A101PC51"/>
<name>A0A101PC51_9ACTN</name>
<organism evidence="2 3">
    <name type="scientific">Streptomyces yokosukanensis</name>
    <dbReference type="NCBI Taxonomy" id="67386"/>
    <lineage>
        <taxon>Bacteria</taxon>
        <taxon>Bacillati</taxon>
        <taxon>Actinomycetota</taxon>
        <taxon>Actinomycetes</taxon>
        <taxon>Kitasatosporales</taxon>
        <taxon>Streptomycetaceae</taxon>
        <taxon>Streptomyces</taxon>
    </lineage>
</organism>
<evidence type="ECO:0008006" key="4">
    <source>
        <dbReference type="Google" id="ProtNLM"/>
    </source>
</evidence>
<protein>
    <recommendedName>
        <fullName evidence="4">Enoyl reductase</fullName>
    </recommendedName>
</protein>
<reference evidence="2 3" key="1">
    <citation type="submission" date="2015-10" db="EMBL/GenBank/DDBJ databases">
        <title>Draft genome sequence of Streptomyces yokosukanensis DSM 40224, type strain for the species Streptomyces yokosukanensis.</title>
        <authorList>
            <person name="Ruckert C."/>
            <person name="Winkler A."/>
            <person name="Kalinowski J."/>
            <person name="Kampfer P."/>
            <person name="Glaeser S."/>
        </authorList>
    </citation>
    <scope>NUCLEOTIDE SEQUENCE [LARGE SCALE GENOMIC DNA]</scope>
    <source>
        <strain evidence="2 3">DSM 40224</strain>
    </source>
</reference>
<dbReference type="Proteomes" id="UP000053127">
    <property type="component" value="Unassembled WGS sequence"/>
</dbReference>
<evidence type="ECO:0000313" key="3">
    <source>
        <dbReference type="Proteomes" id="UP000053127"/>
    </source>
</evidence>
<gene>
    <name evidence="2" type="ORF">AQI95_07050</name>
</gene>
<keyword evidence="1" id="KW-0732">Signal</keyword>
<evidence type="ECO:0000313" key="2">
    <source>
        <dbReference type="EMBL" id="KUN08761.1"/>
    </source>
</evidence>
<feature type="signal peptide" evidence="1">
    <location>
        <begin position="1"/>
        <end position="28"/>
    </location>
</feature>
<proteinExistence type="predicted"/>
<comment type="caution">
    <text evidence="2">The sequence shown here is derived from an EMBL/GenBank/DDBJ whole genome shotgun (WGS) entry which is preliminary data.</text>
</comment>
<evidence type="ECO:0000256" key="1">
    <source>
        <dbReference type="SAM" id="SignalP"/>
    </source>
</evidence>
<dbReference type="STRING" id="67386.AQI95_07050"/>
<feature type="chain" id="PRO_5007102545" description="Enoyl reductase" evidence="1">
    <location>
        <begin position="29"/>
        <end position="346"/>
    </location>
</feature>
<dbReference type="RefSeq" id="WP_067119127.1">
    <property type="nucleotide sequence ID" value="NZ_KQ948208.1"/>
</dbReference>